<feature type="compositionally biased region" description="Polar residues" evidence="1">
    <location>
        <begin position="145"/>
        <end position="155"/>
    </location>
</feature>
<dbReference type="Proteomes" id="UP000001357">
    <property type="component" value="Unassembled WGS sequence"/>
</dbReference>
<evidence type="ECO:0000256" key="1">
    <source>
        <dbReference type="SAM" id="MobiDB-lite"/>
    </source>
</evidence>
<feature type="compositionally biased region" description="Polar residues" evidence="1">
    <location>
        <begin position="288"/>
        <end position="298"/>
    </location>
</feature>
<dbReference type="KEGG" id="mbr:MONBRDRAFT_9229"/>
<feature type="region of interest" description="Disordered" evidence="1">
    <location>
        <begin position="1"/>
        <end position="25"/>
    </location>
</feature>
<reference evidence="2 3" key="1">
    <citation type="journal article" date="2008" name="Nature">
        <title>The genome of the choanoflagellate Monosiga brevicollis and the origin of metazoans.</title>
        <authorList>
            <consortium name="JGI Sequencing"/>
            <person name="King N."/>
            <person name="Westbrook M.J."/>
            <person name="Young S.L."/>
            <person name="Kuo A."/>
            <person name="Abedin M."/>
            <person name="Chapman J."/>
            <person name="Fairclough S."/>
            <person name="Hellsten U."/>
            <person name="Isogai Y."/>
            <person name="Letunic I."/>
            <person name="Marr M."/>
            <person name="Pincus D."/>
            <person name="Putnam N."/>
            <person name="Rokas A."/>
            <person name="Wright K.J."/>
            <person name="Zuzow R."/>
            <person name="Dirks W."/>
            <person name="Good M."/>
            <person name="Goodstein D."/>
            <person name="Lemons D."/>
            <person name="Li W."/>
            <person name="Lyons J.B."/>
            <person name="Morris A."/>
            <person name="Nichols S."/>
            <person name="Richter D.J."/>
            <person name="Salamov A."/>
            <person name="Bork P."/>
            <person name="Lim W.A."/>
            <person name="Manning G."/>
            <person name="Miller W.T."/>
            <person name="McGinnis W."/>
            <person name="Shapiro H."/>
            <person name="Tjian R."/>
            <person name="Grigoriev I.V."/>
            <person name="Rokhsar D."/>
        </authorList>
    </citation>
    <scope>NUCLEOTIDE SEQUENCE [LARGE SCALE GENOMIC DNA]</scope>
    <source>
        <strain evidence="3">MX1 / ATCC 50154</strain>
    </source>
</reference>
<organism evidence="2 3">
    <name type="scientific">Monosiga brevicollis</name>
    <name type="common">Choanoflagellate</name>
    <dbReference type="NCBI Taxonomy" id="81824"/>
    <lineage>
        <taxon>Eukaryota</taxon>
        <taxon>Choanoflagellata</taxon>
        <taxon>Craspedida</taxon>
        <taxon>Salpingoecidae</taxon>
        <taxon>Monosiga</taxon>
    </lineage>
</organism>
<feature type="region of interest" description="Disordered" evidence="1">
    <location>
        <begin position="278"/>
        <end position="310"/>
    </location>
</feature>
<name>A9V2H4_MONBE</name>
<accession>A9V2H4</accession>
<gene>
    <name evidence="2" type="ORF">MONBRDRAFT_9229</name>
</gene>
<dbReference type="AlphaFoldDB" id="A9V2H4"/>
<proteinExistence type="predicted"/>
<feature type="compositionally biased region" description="Acidic residues" evidence="1">
    <location>
        <begin position="166"/>
        <end position="185"/>
    </location>
</feature>
<dbReference type="EMBL" id="CH991555">
    <property type="protein sequence ID" value="EDQ88257.1"/>
    <property type="molecule type" value="Genomic_DNA"/>
</dbReference>
<keyword evidence="3" id="KW-1185">Reference proteome</keyword>
<dbReference type="RefSeq" id="XP_001746850.1">
    <property type="nucleotide sequence ID" value="XM_001746798.1"/>
</dbReference>
<dbReference type="GeneID" id="5892035"/>
<evidence type="ECO:0000313" key="2">
    <source>
        <dbReference type="EMBL" id="EDQ88257.1"/>
    </source>
</evidence>
<feature type="compositionally biased region" description="Basic and acidic residues" evidence="1">
    <location>
        <begin position="186"/>
        <end position="195"/>
    </location>
</feature>
<dbReference type="InParanoid" id="A9V2H4"/>
<protein>
    <submittedName>
        <fullName evidence="2">Uncharacterized protein</fullName>
    </submittedName>
</protein>
<evidence type="ECO:0000313" key="3">
    <source>
        <dbReference type="Proteomes" id="UP000001357"/>
    </source>
</evidence>
<sequence length="464" mass="52316">MGDDDGFQKRRHYRQETHPGLPRKSEWKTARPRLISCLLCPTLRLDRCCRACQDLEQLAHRALSLQDEPTRDSMHVSAHEYSFVSCLCCTFKEQQSRIRHLEMLCQQQANELARERQRLVDVERTCVSLEDQVDALSKNRRTRQQPRSLDSSQDSSHARRNSLDGQDSDDDEDGDGDGDSGDEQADMSHDMSHNTSHYHEAGFIDEELFDDEFWSFGQPHDPENPPARLYERRYSREVAQLLQTRDERLRLESQVYELQQALRFREEQLNEAKALREATADPVHRHSASVSEGSSALQSPGPLEPGAISPLGPVSLADELLAAAREAVAADRVAPPTTPVLPPPAHGAPTVALSDHAHPTMPGKEDSNRDEDDLFHDCESELDPALALAHKIETSITVKAILGFLAGGARSREQIEEYLVAPLRLAGSDKREALTRLRILLADLESSDRLLIFIRDETLMFARR</sequence>
<feature type="region of interest" description="Disordered" evidence="1">
    <location>
        <begin position="137"/>
        <end position="195"/>
    </location>
</feature>